<evidence type="ECO:0000313" key="2">
    <source>
        <dbReference type="Proteomes" id="UP000790377"/>
    </source>
</evidence>
<name>A0ACB8ALQ8_9AGAM</name>
<protein>
    <submittedName>
        <fullName evidence="1">Mnd1 family-domain-containing protein</fullName>
    </submittedName>
</protein>
<dbReference type="EMBL" id="MU267618">
    <property type="protein sequence ID" value="KAH7914120.1"/>
    <property type="molecule type" value="Genomic_DNA"/>
</dbReference>
<gene>
    <name evidence="1" type="ORF">BJ138DRAFT_1110827</name>
</gene>
<comment type="caution">
    <text evidence="1">The sequence shown here is derived from an EMBL/GenBank/DDBJ whole genome shotgun (WGS) entry which is preliminary data.</text>
</comment>
<accession>A0ACB8ALQ8</accession>
<keyword evidence="2" id="KW-1185">Reference proteome</keyword>
<evidence type="ECO:0000313" key="1">
    <source>
        <dbReference type="EMBL" id="KAH7914120.1"/>
    </source>
</evidence>
<proteinExistence type="predicted"/>
<organism evidence="1 2">
    <name type="scientific">Hygrophoropsis aurantiaca</name>
    <dbReference type="NCBI Taxonomy" id="72124"/>
    <lineage>
        <taxon>Eukaryota</taxon>
        <taxon>Fungi</taxon>
        <taxon>Dikarya</taxon>
        <taxon>Basidiomycota</taxon>
        <taxon>Agaricomycotina</taxon>
        <taxon>Agaricomycetes</taxon>
        <taxon>Agaricomycetidae</taxon>
        <taxon>Boletales</taxon>
        <taxon>Coniophorineae</taxon>
        <taxon>Hygrophoropsidaceae</taxon>
        <taxon>Hygrophoropsis</taxon>
    </lineage>
</organism>
<dbReference type="Proteomes" id="UP000790377">
    <property type="component" value="Unassembled WGS sequence"/>
</dbReference>
<reference evidence="1" key="1">
    <citation type="journal article" date="2021" name="New Phytol.">
        <title>Evolutionary innovations through gain and loss of genes in the ectomycorrhizal Boletales.</title>
        <authorList>
            <person name="Wu G."/>
            <person name="Miyauchi S."/>
            <person name="Morin E."/>
            <person name="Kuo A."/>
            <person name="Drula E."/>
            <person name="Varga T."/>
            <person name="Kohler A."/>
            <person name="Feng B."/>
            <person name="Cao Y."/>
            <person name="Lipzen A."/>
            <person name="Daum C."/>
            <person name="Hundley H."/>
            <person name="Pangilinan J."/>
            <person name="Johnson J."/>
            <person name="Barry K."/>
            <person name="LaButti K."/>
            <person name="Ng V."/>
            <person name="Ahrendt S."/>
            <person name="Min B."/>
            <person name="Choi I.G."/>
            <person name="Park H."/>
            <person name="Plett J.M."/>
            <person name="Magnuson J."/>
            <person name="Spatafora J.W."/>
            <person name="Nagy L.G."/>
            <person name="Henrissat B."/>
            <person name="Grigoriev I.V."/>
            <person name="Yang Z.L."/>
            <person name="Xu J."/>
            <person name="Martin F.M."/>
        </authorList>
    </citation>
    <scope>NUCLEOTIDE SEQUENCE</scope>
    <source>
        <strain evidence="1">ATCC 28755</strain>
    </source>
</reference>
<sequence length="224" mass="25744">MQAPRGLSVEEKRVKLLEIFHESKDFYQVGFWLNYTASTTILYVTRQLKELEKLGPKLKGIVSQTVKEILHSLVDDDLVQADKIGSSNFFWSFPSQHGTMIQNRFDALKSTHTTYEAQLTELRSAIETERALRPPSDTRTAGLERLRAAKKELTALEEELEAYNACDPTKMEEKKRAVTIAHEAAIRWTDNYSILLSYFVRQTGTDPGDVRKYLEIGDDYEDIY</sequence>